<reference evidence="11 12" key="1">
    <citation type="submission" date="2018-04" db="EMBL/GenBank/DDBJ databases">
        <title>Thalassorhabdus spongiae gen. nov., sp. nov., isolated from a marine sponge in South-West Iceland.</title>
        <authorList>
            <person name="Knobloch S."/>
            <person name="Daussin A."/>
            <person name="Johannsson R."/>
            <person name="Marteinsson V.T."/>
        </authorList>
    </citation>
    <scope>NUCLEOTIDE SEQUENCE [LARGE SCALE GENOMIC DNA]</scope>
    <source>
        <strain evidence="11 12">Hp12</strain>
    </source>
</reference>
<feature type="binding site" evidence="9">
    <location>
        <position position="9"/>
    </location>
    <ligand>
        <name>a divalent metal cation</name>
        <dbReference type="ChEBI" id="CHEBI:60240"/>
    </ligand>
</feature>
<dbReference type="FunFam" id="3.40.1210.10:FF:000001">
    <property type="entry name" value="5'/3'-nucleotidase SurE"/>
    <property type="match status" value="1"/>
</dbReference>
<dbReference type="InterPro" id="IPR002828">
    <property type="entry name" value="SurE-like_Pase/nucleotidase"/>
</dbReference>
<name>A0A2V1GXI0_9GAMM</name>
<dbReference type="AlphaFoldDB" id="A0A2V1GXI0"/>
<dbReference type="SUPFAM" id="SSF64167">
    <property type="entry name" value="SurE-like"/>
    <property type="match status" value="1"/>
</dbReference>
<dbReference type="GO" id="GO:0005737">
    <property type="term" value="C:cytoplasm"/>
    <property type="evidence" value="ECO:0007669"/>
    <property type="project" value="UniProtKB-SubCell"/>
</dbReference>
<evidence type="ECO:0000256" key="2">
    <source>
        <dbReference type="ARBA" id="ARBA00001946"/>
    </source>
</evidence>
<feature type="binding site" evidence="9">
    <location>
        <position position="92"/>
    </location>
    <ligand>
        <name>a divalent metal cation</name>
        <dbReference type="ChEBI" id="CHEBI:60240"/>
    </ligand>
</feature>
<evidence type="ECO:0000256" key="1">
    <source>
        <dbReference type="ARBA" id="ARBA00000815"/>
    </source>
</evidence>
<gene>
    <name evidence="9" type="primary">surE</name>
    <name evidence="11" type="ORF">DC094_18655</name>
</gene>
<dbReference type="EC" id="3.1.3.5" evidence="9"/>
<sequence length="249" mass="27124">MKILISNDDGIHAPGLQTLVKVLSSEHELRVVAPDRNRSAASNSLTLENPLRANWLNQQQCSINGTPTDCVHLALSGVLEHWKPDIVVSGINAGANLGDDVLYSGTVAAATEGRFMGYPAIALSVDSFQPENFEAAATFTLSLLKKIQYNALPADTILNINFPDLPFEQLKAPEVTHLGFRHRSEPMIRGEDGRGNPVMWIGPPSPEKEAGIGTDFYAVRQGHVSITPLQVDMTAHQQKQQIKAWVEGL</sequence>
<evidence type="ECO:0000259" key="10">
    <source>
        <dbReference type="Pfam" id="PF01975"/>
    </source>
</evidence>
<evidence type="ECO:0000256" key="6">
    <source>
        <dbReference type="ARBA" id="ARBA00022723"/>
    </source>
</evidence>
<evidence type="ECO:0000256" key="9">
    <source>
        <dbReference type="HAMAP-Rule" id="MF_00060"/>
    </source>
</evidence>
<dbReference type="InterPro" id="IPR030048">
    <property type="entry name" value="SurE"/>
</dbReference>
<dbReference type="NCBIfam" id="TIGR00087">
    <property type="entry name" value="surE"/>
    <property type="match status" value="1"/>
</dbReference>
<dbReference type="NCBIfam" id="NF001490">
    <property type="entry name" value="PRK00346.1-4"/>
    <property type="match status" value="1"/>
</dbReference>
<dbReference type="HAMAP" id="MF_00060">
    <property type="entry name" value="SurE"/>
    <property type="match status" value="1"/>
</dbReference>
<dbReference type="EMBL" id="QDDL01000011">
    <property type="protein sequence ID" value="PVZ64887.1"/>
    <property type="molecule type" value="Genomic_DNA"/>
</dbReference>
<evidence type="ECO:0000313" key="12">
    <source>
        <dbReference type="Proteomes" id="UP000244906"/>
    </source>
</evidence>
<comment type="similarity">
    <text evidence="4 9">Belongs to the SurE nucleotidase family.</text>
</comment>
<comment type="cofactor">
    <cofactor evidence="9">
        <name>a divalent metal cation</name>
        <dbReference type="ChEBI" id="CHEBI:60240"/>
    </cofactor>
    <text evidence="9">Binds 1 divalent metal cation per subunit.</text>
</comment>
<dbReference type="Pfam" id="PF01975">
    <property type="entry name" value="SurE"/>
    <property type="match status" value="1"/>
</dbReference>
<dbReference type="GO" id="GO:0046872">
    <property type="term" value="F:metal ion binding"/>
    <property type="evidence" value="ECO:0007669"/>
    <property type="project" value="UniProtKB-UniRule"/>
</dbReference>
<dbReference type="NCBIfam" id="NF001489">
    <property type="entry name" value="PRK00346.1-3"/>
    <property type="match status" value="1"/>
</dbReference>
<comment type="function">
    <text evidence="9">Nucleotidase that shows phosphatase activity on nucleoside 5'-monophosphates.</text>
</comment>
<dbReference type="Proteomes" id="UP000244906">
    <property type="component" value="Unassembled WGS sequence"/>
</dbReference>
<keyword evidence="12" id="KW-1185">Reference proteome</keyword>
<feature type="binding site" evidence="9">
    <location>
        <position position="8"/>
    </location>
    <ligand>
        <name>a divalent metal cation</name>
        <dbReference type="ChEBI" id="CHEBI:60240"/>
    </ligand>
</feature>
<dbReference type="PANTHER" id="PTHR30457:SF12">
    <property type="entry name" value="5'_3'-NUCLEOTIDASE SURE"/>
    <property type="match status" value="1"/>
</dbReference>
<organism evidence="11 12">
    <name type="scientific">Pelagibaculum spongiae</name>
    <dbReference type="NCBI Taxonomy" id="2080658"/>
    <lineage>
        <taxon>Bacteria</taxon>
        <taxon>Pseudomonadati</taxon>
        <taxon>Pseudomonadota</taxon>
        <taxon>Gammaproteobacteria</taxon>
        <taxon>Oceanospirillales</taxon>
        <taxon>Pelagibaculum</taxon>
    </lineage>
</organism>
<keyword evidence="6 9" id="KW-0479">Metal-binding</keyword>
<comment type="cofactor">
    <cofactor evidence="2">
        <name>Mg(2+)</name>
        <dbReference type="ChEBI" id="CHEBI:18420"/>
    </cofactor>
</comment>
<keyword evidence="8 9" id="KW-0378">Hydrolase</keyword>
<dbReference type="GO" id="GO:0004309">
    <property type="term" value="F:exopolyphosphatase activity"/>
    <property type="evidence" value="ECO:0007669"/>
    <property type="project" value="TreeGrafter"/>
</dbReference>
<dbReference type="Gene3D" id="3.40.1210.10">
    <property type="entry name" value="Survival protein SurE-like phosphatase/nucleotidase"/>
    <property type="match status" value="1"/>
</dbReference>
<dbReference type="PANTHER" id="PTHR30457">
    <property type="entry name" value="5'-NUCLEOTIDASE SURE"/>
    <property type="match status" value="1"/>
</dbReference>
<accession>A0A2V1GXI0</accession>
<feature type="binding site" evidence="9">
    <location>
        <position position="39"/>
    </location>
    <ligand>
        <name>a divalent metal cation</name>
        <dbReference type="ChEBI" id="CHEBI:60240"/>
    </ligand>
</feature>
<proteinExistence type="inferred from homology"/>
<dbReference type="GO" id="GO:0008254">
    <property type="term" value="F:3'-nucleotidase activity"/>
    <property type="evidence" value="ECO:0007669"/>
    <property type="project" value="TreeGrafter"/>
</dbReference>
<evidence type="ECO:0000256" key="7">
    <source>
        <dbReference type="ARBA" id="ARBA00022741"/>
    </source>
</evidence>
<dbReference type="RefSeq" id="WP_116688641.1">
    <property type="nucleotide sequence ID" value="NZ_CAWNYD010000011.1"/>
</dbReference>
<dbReference type="InterPro" id="IPR036523">
    <property type="entry name" value="SurE-like_sf"/>
</dbReference>
<evidence type="ECO:0000256" key="4">
    <source>
        <dbReference type="ARBA" id="ARBA00011062"/>
    </source>
</evidence>
<feature type="domain" description="Survival protein SurE-like phosphatase/nucleotidase" evidence="10">
    <location>
        <begin position="3"/>
        <end position="184"/>
    </location>
</feature>
<dbReference type="OrthoDB" id="9780815at2"/>
<protein>
    <recommendedName>
        <fullName evidence="9">5'-nucleotidase SurE</fullName>
        <ecNumber evidence="9">3.1.3.5</ecNumber>
    </recommendedName>
    <alternativeName>
        <fullName evidence="9">Nucleoside 5'-monophosphate phosphohydrolase</fullName>
    </alternativeName>
</protein>
<dbReference type="GO" id="GO:0000166">
    <property type="term" value="F:nucleotide binding"/>
    <property type="evidence" value="ECO:0007669"/>
    <property type="project" value="UniProtKB-KW"/>
</dbReference>
<comment type="subcellular location">
    <subcellularLocation>
        <location evidence="3 9">Cytoplasm</location>
    </subcellularLocation>
</comment>
<dbReference type="GO" id="GO:0008253">
    <property type="term" value="F:5'-nucleotidase activity"/>
    <property type="evidence" value="ECO:0007669"/>
    <property type="project" value="UniProtKB-UniRule"/>
</dbReference>
<evidence type="ECO:0000256" key="3">
    <source>
        <dbReference type="ARBA" id="ARBA00004496"/>
    </source>
</evidence>
<evidence type="ECO:0000313" key="11">
    <source>
        <dbReference type="EMBL" id="PVZ64887.1"/>
    </source>
</evidence>
<comment type="catalytic activity">
    <reaction evidence="1 9">
        <text>a ribonucleoside 5'-phosphate + H2O = a ribonucleoside + phosphate</text>
        <dbReference type="Rhea" id="RHEA:12484"/>
        <dbReference type="ChEBI" id="CHEBI:15377"/>
        <dbReference type="ChEBI" id="CHEBI:18254"/>
        <dbReference type="ChEBI" id="CHEBI:43474"/>
        <dbReference type="ChEBI" id="CHEBI:58043"/>
        <dbReference type="EC" id="3.1.3.5"/>
    </reaction>
</comment>
<comment type="caution">
    <text evidence="11">The sequence shown here is derived from an EMBL/GenBank/DDBJ whole genome shotgun (WGS) entry which is preliminary data.</text>
</comment>
<keyword evidence="7 9" id="KW-0547">Nucleotide-binding</keyword>
<evidence type="ECO:0000256" key="5">
    <source>
        <dbReference type="ARBA" id="ARBA00022490"/>
    </source>
</evidence>
<evidence type="ECO:0000256" key="8">
    <source>
        <dbReference type="ARBA" id="ARBA00022801"/>
    </source>
</evidence>
<keyword evidence="5 9" id="KW-0963">Cytoplasm</keyword>